<dbReference type="EMBL" id="OZ019896">
    <property type="protein sequence ID" value="CAK9223211.1"/>
    <property type="molecule type" value="Genomic_DNA"/>
</dbReference>
<keyword evidence="11" id="KW-1207">Sterol metabolism</keyword>
<dbReference type="Proteomes" id="UP001497512">
    <property type="component" value="Chromosome 4"/>
</dbReference>
<accession>A0ABP0UJP0</accession>
<reference evidence="14" key="1">
    <citation type="submission" date="2024-02" db="EMBL/GenBank/DDBJ databases">
        <authorList>
            <consortium name="ELIXIR-Norway"/>
            <consortium name="Elixir Norway"/>
        </authorList>
    </citation>
    <scope>NUCLEOTIDE SEQUENCE</scope>
</reference>
<keyword evidence="7 13" id="KW-1133">Transmembrane helix</keyword>
<evidence type="ECO:0000256" key="1">
    <source>
        <dbReference type="ARBA" id="ARBA00004477"/>
    </source>
</evidence>
<keyword evidence="8" id="KW-0756">Sterol biosynthesis</keyword>
<comment type="subcellular location">
    <subcellularLocation>
        <location evidence="1">Endoplasmic reticulum membrane</location>
        <topology evidence="1">Multi-pass membrane protein</topology>
    </subcellularLocation>
</comment>
<comment type="similarity">
    <text evidence="2">Belongs to the ERG28 family.</text>
</comment>
<evidence type="ECO:0000256" key="8">
    <source>
        <dbReference type="ARBA" id="ARBA00023011"/>
    </source>
</evidence>
<dbReference type="PANTHER" id="PTHR15451">
    <property type="entry name" value="ERGOSTEROL BIOSYNTHETIC PROTEIN 28-RELATED"/>
    <property type="match status" value="1"/>
</dbReference>
<evidence type="ECO:0000256" key="5">
    <source>
        <dbReference type="ARBA" id="ARBA00022824"/>
    </source>
</evidence>
<evidence type="ECO:0000256" key="10">
    <source>
        <dbReference type="ARBA" id="ARBA00023136"/>
    </source>
</evidence>
<evidence type="ECO:0000256" key="12">
    <source>
        <dbReference type="ARBA" id="ARBA00023221"/>
    </source>
</evidence>
<feature type="transmembrane region" description="Helical" evidence="13">
    <location>
        <begin position="48"/>
        <end position="66"/>
    </location>
</feature>
<evidence type="ECO:0000313" key="14">
    <source>
        <dbReference type="EMBL" id="CAK9223211.1"/>
    </source>
</evidence>
<name>A0ABP0UJP0_9BRYO</name>
<dbReference type="PANTHER" id="PTHR15451:SF19">
    <property type="entry name" value="ERGOSTEROL BIOSYNTHETIC PROTEIN 28 HOMOLOG"/>
    <property type="match status" value="1"/>
</dbReference>
<protein>
    <recommendedName>
        <fullName evidence="16">Ergosterol biosynthetic protein 28</fullName>
    </recommendedName>
</protein>
<keyword evidence="3" id="KW-0444">Lipid biosynthesis</keyword>
<organism evidence="14 15">
    <name type="scientific">Sphagnum troendelagicum</name>
    <dbReference type="NCBI Taxonomy" id="128251"/>
    <lineage>
        <taxon>Eukaryota</taxon>
        <taxon>Viridiplantae</taxon>
        <taxon>Streptophyta</taxon>
        <taxon>Embryophyta</taxon>
        <taxon>Bryophyta</taxon>
        <taxon>Sphagnophytina</taxon>
        <taxon>Sphagnopsida</taxon>
        <taxon>Sphagnales</taxon>
        <taxon>Sphagnaceae</taxon>
        <taxon>Sphagnum</taxon>
    </lineage>
</organism>
<evidence type="ECO:0008006" key="16">
    <source>
        <dbReference type="Google" id="ProtNLM"/>
    </source>
</evidence>
<keyword evidence="6" id="KW-0752">Steroid biosynthesis</keyword>
<evidence type="ECO:0000256" key="3">
    <source>
        <dbReference type="ARBA" id="ARBA00022516"/>
    </source>
</evidence>
<feature type="transmembrane region" description="Helical" evidence="13">
    <location>
        <begin position="72"/>
        <end position="94"/>
    </location>
</feature>
<keyword evidence="12" id="KW-0753">Steroid metabolism</keyword>
<feature type="transmembrane region" description="Helical" evidence="13">
    <location>
        <begin position="6"/>
        <end position="27"/>
    </location>
</feature>
<feature type="transmembrane region" description="Helical" evidence="13">
    <location>
        <begin position="101"/>
        <end position="117"/>
    </location>
</feature>
<evidence type="ECO:0000256" key="2">
    <source>
        <dbReference type="ARBA" id="ARBA00005377"/>
    </source>
</evidence>
<keyword evidence="10 13" id="KW-0472">Membrane</keyword>
<evidence type="ECO:0000256" key="6">
    <source>
        <dbReference type="ARBA" id="ARBA00022955"/>
    </source>
</evidence>
<evidence type="ECO:0000256" key="4">
    <source>
        <dbReference type="ARBA" id="ARBA00022692"/>
    </source>
</evidence>
<keyword evidence="15" id="KW-1185">Reference proteome</keyword>
<sequence length="131" mass="15103">MEWLSIWLLLVGFLRFTAVYFGFFDVWALRLAVFSKLDVMADVHGRTFAVWTLLTCTLCVLCAFNLSNRALYQATFLSFVYALGYFLIECFIYGTMAPKNVASLFIFAGGSIIWMGLEWNKHIPQELQKQM</sequence>
<dbReference type="InterPro" id="IPR005352">
    <property type="entry name" value="Erg28"/>
</dbReference>
<evidence type="ECO:0000256" key="13">
    <source>
        <dbReference type="SAM" id="Phobius"/>
    </source>
</evidence>
<evidence type="ECO:0000313" key="15">
    <source>
        <dbReference type="Proteomes" id="UP001497512"/>
    </source>
</evidence>
<dbReference type="Pfam" id="PF03694">
    <property type="entry name" value="Erg28"/>
    <property type="match status" value="1"/>
</dbReference>
<evidence type="ECO:0000256" key="9">
    <source>
        <dbReference type="ARBA" id="ARBA00023098"/>
    </source>
</evidence>
<evidence type="ECO:0000256" key="11">
    <source>
        <dbReference type="ARBA" id="ARBA00023166"/>
    </source>
</evidence>
<keyword evidence="4 13" id="KW-0812">Transmembrane</keyword>
<keyword evidence="9" id="KW-0443">Lipid metabolism</keyword>
<evidence type="ECO:0000256" key="7">
    <source>
        <dbReference type="ARBA" id="ARBA00022989"/>
    </source>
</evidence>
<gene>
    <name evidence="14" type="ORF">CSSPTR1EN2_LOCUS16718</name>
</gene>
<proteinExistence type="inferred from homology"/>
<keyword evidence="5" id="KW-0256">Endoplasmic reticulum</keyword>